<gene>
    <name evidence="6" type="primary">cysH</name>
    <name evidence="6" type="ORF">CARN1_0555</name>
</gene>
<dbReference type="NCBIfam" id="TIGR00434">
    <property type="entry name" value="cysH"/>
    <property type="match status" value="1"/>
</dbReference>
<dbReference type="AlphaFoldDB" id="E6PHY5"/>
<dbReference type="GO" id="GO:0019379">
    <property type="term" value="P:sulfate assimilation, phosphoadenylyl sulfate reduction by phosphoadenylyl-sulfate reductase (thioredoxin)"/>
    <property type="evidence" value="ECO:0007669"/>
    <property type="project" value="InterPro"/>
</dbReference>
<dbReference type="InterPro" id="IPR014729">
    <property type="entry name" value="Rossmann-like_a/b/a_fold"/>
</dbReference>
<dbReference type="InterPro" id="IPR004511">
    <property type="entry name" value="PAPS/APS_Rdtase"/>
</dbReference>
<feature type="domain" description="Phosphoadenosine phosphosulphate reductase" evidence="5">
    <location>
        <begin position="32"/>
        <end position="203"/>
    </location>
</feature>
<dbReference type="HAMAP" id="MF_00063">
    <property type="entry name" value="CysH"/>
    <property type="match status" value="1"/>
</dbReference>
<evidence type="ECO:0000256" key="4">
    <source>
        <dbReference type="SAM" id="MobiDB-lite"/>
    </source>
</evidence>
<evidence type="ECO:0000259" key="5">
    <source>
        <dbReference type="Pfam" id="PF01507"/>
    </source>
</evidence>
<dbReference type="Pfam" id="PF01507">
    <property type="entry name" value="PAPS_reduct"/>
    <property type="match status" value="1"/>
</dbReference>
<dbReference type="NCBIfam" id="NF002537">
    <property type="entry name" value="PRK02090.1"/>
    <property type="match status" value="1"/>
</dbReference>
<feature type="region of interest" description="Disordered" evidence="4">
    <location>
        <begin position="204"/>
        <end position="226"/>
    </location>
</feature>
<dbReference type="PANTHER" id="PTHR46509:SF1">
    <property type="entry name" value="PHOSPHOADENOSINE PHOSPHOSULFATE REDUCTASE"/>
    <property type="match status" value="1"/>
</dbReference>
<evidence type="ECO:0000256" key="1">
    <source>
        <dbReference type="ARBA" id="ARBA00009732"/>
    </source>
</evidence>
<dbReference type="SUPFAM" id="SSF52402">
    <property type="entry name" value="Adenine nucleotide alpha hydrolases-like"/>
    <property type="match status" value="1"/>
</dbReference>
<dbReference type="GO" id="GO:0004604">
    <property type="term" value="F:phosphoadenylyl-sulfate reductase (thioredoxin) activity"/>
    <property type="evidence" value="ECO:0007669"/>
    <property type="project" value="UniProtKB-EC"/>
</dbReference>
<organism evidence="6">
    <name type="scientific">mine drainage metagenome</name>
    <dbReference type="NCBI Taxonomy" id="410659"/>
    <lineage>
        <taxon>unclassified sequences</taxon>
        <taxon>metagenomes</taxon>
        <taxon>ecological metagenomes</taxon>
    </lineage>
</organism>
<proteinExistence type="inferred from homology"/>
<evidence type="ECO:0000313" key="6">
    <source>
        <dbReference type="EMBL" id="CBH76075.1"/>
    </source>
</evidence>
<dbReference type="EC" id="1.8.4.8" evidence="6"/>
<dbReference type="PIRSF" id="PIRSF000857">
    <property type="entry name" value="PAPS_reductase"/>
    <property type="match status" value="1"/>
</dbReference>
<protein>
    <submittedName>
        <fullName evidence="6">(Phospho)adenosine phosphosulfate reductase</fullName>
        <ecNumber evidence="6">1.8.4.8</ecNumber>
    </submittedName>
</protein>
<dbReference type="InterPro" id="IPR002500">
    <property type="entry name" value="PAPS_reduct_dom"/>
</dbReference>
<reference evidence="6" key="1">
    <citation type="submission" date="2009-10" db="EMBL/GenBank/DDBJ databases">
        <title>Diversity of trophic interactions inside an arsenic-rich microbial ecosystem.</title>
        <authorList>
            <person name="Bertin P.N."/>
            <person name="Heinrich-Salmeron A."/>
            <person name="Pelletier E."/>
            <person name="Goulhen-Chollet F."/>
            <person name="Arsene-Ploetze F."/>
            <person name="Gallien S."/>
            <person name="Calteau A."/>
            <person name="Vallenet D."/>
            <person name="Casiot C."/>
            <person name="Chane-Woon-Ming B."/>
            <person name="Giloteaux L."/>
            <person name="Barakat M."/>
            <person name="Bonnefoy V."/>
            <person name="Bruneel O."/>
            <person name="Chandler M."/>
            <person name="Cleiss J."/>
            <person name="Duran R."/>
            <person name="Elbaz-Poulichet F."/>
            <person name="Fonknechten N."/>
            <person name="Lauga B."/>
            <person name="Mornico D."/>
            <person name="Ortet P."/>
            <person name="Schaeffer C."/>
            <person name="Siguier P."/>
            <person name="Alexander Thil Smith A."/>
            <person name="Van Dorsselaer A."/>
            <person name="Weissenbach J."/>
            <person name="Medigue C."/>
            <person name="Le Paslier D."/>
        </authorList>
    </citation>
    <scope>NUCLEOTIDE SEQUENCE</scope>
</reference>
<comment type="similarity">
    <text evidence="1">Belongs to the PAPS reductase family. CysH subfamily.</text>
</comment>
<evidence type="ECO:0000256" key="3">
    <source>
        <dbReference type="ARBA" id="ARBA00024327"/>
    </source>
</evidence>
<dbReference type="Gene3D" id="3.40.50.620">
    <property type="entry name" value="HUPs"/>
    <property type="match status" value="1"/>
</dbReference>
<dbReference type="GO" id="GO:0005737">
    <property type="term" value="C:cytoplasm"/>
    <property type="evidence" value="ECO:0007669"/>
    <property type="project" value="TreeGrafter"/>
</dbReference>
<keyword evidence="2 6" id="KW-0560">Oxidoreductase</keyword>
<dbReference type="CDD" id="cd23945">
    <property type="entry name" value="PAPS_reductase"/>
    <property type="match status" value="1"/>
</dbReference>
<comment type="caution">
    <text evidence="6">The sequence shown here is derived from an EMBL/GenBank/DDBJ whole genome shotgun (WGS) entry which is preliminary data.</text>
</comment>
<dbReference type="EMBL" id="CABL01000019">
    <property type="protein sequence ID" value="CBH76075.1"/>
    <property type="molecule type" value="Genomic_DNA"/>
</dbReference>
<evidence type="ECO:0000256" key="2">
    <source>
        <dbReference type="ARBA" id="ARBA00023002"/>
    </source>
</evidence>
<comment type="pathway">
    <text evidence="3">Sulfur metabolism; hydrogen sulfide biosynthesis; sulfite from sulfate.</text>
</comment>
<sequence>MIDELSAAAAELEAASPTEILRWALARYSGSIVAACSFGGPSGMVLLDQLLELDRTVPIFYLDTGLLHEETYAHIRAVAAKYDITPIVVRSQIDLLQQSETYGERLWESEPDRCCEIRKIDAQRRFLGGYRAWISGIRRDQTPTRAQTPVVERDRRFGLAKINPLARWSEREIWSYIQAHDVPYNPLHDRGYGSIGCAPCTAPSTGTELRSGRWPGHPKTECGLHQ</sequence>
<dbReference type="PANTHER" id="PTHR46509">
    <property type="entry name" value="PHOSPHOADENOSINE PHOSPHOSULFATE REDUCTASE"/>
    <property type="match status" value="1"/>
</dbReference>
<accession>E6PHY5</accession>
<name>E6PHY5_9ZZZZ</name>